<dbReference type="InterPro" id="IPR038579">
    <property type="entry name" value="Ribosomal_eS21_sf"/>
</dbReference>
<dbReference type="OrthoDB" id="278325at2759"/>
<dbReference type="AlphaFoldDB" id="T2MEI3"/>
<dbReference type="Gene3D" id="3.30.1230.20">
    <property type="match status" value="1"/>
</dbReference>
<evidence type="ECO:0000256" key="4">
    <source>
        <dbReference type="ARBA" id="ARBA00022980"/>
    </source>
</evidence>
<sequence>YSLAQFSKGRQSLIMQNDAGEVVDIYIPRKCSATNNIISAKDHASVQISIAEVDNEGRMTGSSKTFAFCGKVRSAGESDDALINLCMKDGIISKNYNL</sequence>
<dbReference type="GO" id="GO:1990904">
    <property type="term" value="C:ribonucleoprotein complex"/>
    <property type="evidence" value="ECO:0007669"/>
    <property type="project" value="UniProtKB-KW"/>
</dbReference>
<proteinExistence type="evidence at transcript level"/>
<protein>
    <recommendedName>
        <fullName evidence="6">Small ribosomal subunit protein eS21</fullName>
    </recommendedName>
    <alternativeName>
        <fullName evidence="7">40S ribosomal protein S21</fullName>
    </alternativeName>
</protein>
<reference evidence="8" key="1">
    <citation type="journal article" date="2013" name="Genome Biol. Evol.">
        <title>Punctuated emergences of genetic and phenotypic innovations in eumetazoan, bilaterian, euteleostome, and hominidae ancestors.</title>
        <authorList>
            <person name="Wenger Y."/>
            <person name="Galliot B."/>
        </authorList>
    </citation>
    <scope>NUCLEOTIDE SEQUENCE</scope>
    <source>
        <tissue evidence="8">Whole animals</tissue>
    </source>
</reference>
<keyword evidence="4 8" id="KW-0689">Ribosomal protein</keyword>
<evidence type="ECO:0000256" key="2">
    <source>
        <dbReference type="ARBA" id="ARBA00004514"/>
    </source>
</evidence>
<evidence type="ECO:0000256" key="1">
    <source>
        <dbReference type="ARBA" id="ARBA00004427"/>
    </source>
</evidence>
<name>T2MEI3_HYDVU</name>
<accession>T2MEI3</accession>
<feature type="non-terminal residue" evidence="8">
    <location>
        <position position="1"/>
    </location>
</feature>
<comment type="similarity">
    <text evidence="3">Belongs to the eukaryotic ribosomal protein eS21 family.</text>
</comment>
<organism evidence="8">
    <name type="scientific">Hydra vulgaris</name>
    <name type="common">Hydra</name>
    <name type="synonym">Hydra attenuata</name>
    <dbReference type="NCBI Taxonomy" id="6087"/>
    <lineage>
        <taxon>Eukaryota</taxon>
        <taxon>Metazoa</taxon>
        <taxon>Cnidaria</taxon>
        <taxon>Hydrozoa</taxon>
        <taxon>Hydroidolina</taxon>
        <taxon>Anthoathecata</taxon>
        <taxon>Aplanulata</taxon>
        <taxon>Hydridae</taxon>
        <taxon>Hydra</taxon>
    </lineage>
</organism>
<dbReference type="GO" id="GO:0006412">
    <property type="term" value="P:translation"/>
    <property type="evidence" value="ECO:0007669"/>
    <property type="project" value="InterPro"/>
</dbReference>
<evidence type="ECO:0000256" key="7">
    <source>
        <dbReference type="ARBA" id="ARBA00035451"/>
    </source>
</evidence>
<gene>
    <name evidence="8" type="primary">RPS21</name>
</gene>
<dbReference type="GO" id="GO:0003735">
    <property type="term" value="F:structural constituent of ribosome"/>
    <property type="evidence" value="ECO:0007669"/>
    <property type="project" value="InterPro"/>
</dbReference>
<dbReference type="EMBL" id="HAAD01004269">
    <property type="protein sequence ID" value="CDG70501.1"/>
    <property type="molecule type" value="mRNA"/>
</dbReference>
<evidence type="ECO:0000256" key="5">
    <source>
        <dbReference type="ARBA" id="ARBA00023274"/>
    </source>
</evidence>
<dbReference type="GO" id="GO:0005791">
    <property type="term" value="C:rough endoplasmic reticulum"/>
    <property type="evidence" value="ECO:0007669"/>
    <property type="project" value="UniProtKB-SubCell"/>
</dbReference>
<keyword evidence="5" id="KW-0687">Ribonucleoprotein</keyword>
<dbReference type="FunFam" id="3.30.1230.20:FF:000001">
    <property type="entry name" value="40S ribosomal protein S21"/>
    <property type="match status" value="1"/>
</dbReference>
<comment type="subcellular location">
    <subcellularLocation>
        <location evidence="2">Cytoplasm</location>
        <location evidence="2">Cytosol</location>
    </subcellularLocation>
    <subcellularLocation>
        <location evidence="1">Rough endoplasmic reticulum</location>
    </subcellularLocation>
</comment>
<dbReference type="GO" id="GO:0022626">
    <property type="term" value="C:cytosolic ribosome"/>
    <property type="evidence" value="ECO:0007669"/>
    <property type="project" value="UniProtKB-ARBA"/>
</dbReference>
<dbReference type="Pfam" id="PF01249">
    <property type="entry name" value="Ribosomal_S21e"/>
    <property type="match status" value="1"/>
</dbReference>
<dbReference type="PANTHER" id="PTHR10442">
    <property type="entry name" value="40S RIBOSOMAL PROTEIN S21"/>
    <property type="match status" value="1"/>
</dbReference>
<dbReference type="PIRSF" id="PIRSF002148">
    <property type="entry name" value="Ribosomal_S21e"/>
    <property type="match status" value="1"/>
</dbReference>
<evidence type="ECO:0000313" key="8">
    <source>
        <dbReference type="EMBL" id="CDG70501.1"/>
    </source>
</evidence>
<evidence type="ECO:0000256" key="3">
    <source>
        <dbReference type="ARBA" id="ARBA00010228"/>
    </source>
</evidence>
<dbReference type="InterPro" id="IPR001931">
    <property type="entry name" value="Ribosomal_eS21"/>
</dbReference>
<evidence type="ECO:0000256" key="6">
    <source>
        <dbReference type="ARBA" id="ARBA00035150"/>
    </source>
</evidence>